<dbReference type="SUPFAM" id="SSF49599">
    <property type="entry name" value="TRAF domain-like"/>
    <property type="match status" value="1"/>
</dbReference>
<comment type="caution">
    <text evidence="4">The sequence shown here is derived from an EMBL/GenBank/DDBJ whole genome shotgun (WGS) entry which is preliminary data.</text>
</comment>
<feature type="domain" description="MATH" evidence="3">
    <location>
        <begin position="10"/>
        <end position="135"/>
    </location>
</feature>
<feature type="non-terminal residue" evidence="4">
    <location>
        <position position="1"/>
    </location>
</feature>
<name>A0ABQ8E372_BRANA</name>
<dbReference type="InterPro" id="IPR008974">
    <property type="entry name" value="TRAF-like"/>
</dbReference>
<gene>
    <name evidence="4" type="ORF">HID58_012253</name>
</gene>
<dbReference type="InterPro" id="IPR050804">
    <property type="entry name" value="MCC"/>
</dbReference>
<evidence type="ECO:0000313" key="5">
    <source>
        <dbReference type="Proteomes" id="UP000824890"/>
    </source>
</evidence>
<accession>A0ABQ8E372</accession>
<dbReference type="Pfam" id="PF22486">
    <property type="entry name" value="MATH_2"/>
    <property type="match status" value="1"/>
</dbReference>
<keyword evidence="5" id="KW-1185">Reference proteome</keyword>
<dbReference type="Proteomes" id="UP000824890">
    <property type="component" value="Unassembled WGS sequence"/>
</dbReference>
<proteinExistence type="predicted"/>
<organism evidence="4 5">
    <name type="scientific">Brassica napus</name>
    <name type="common">Rape</name>
    <dbReference type="NCBI Taxonomy" id="3708"/>
    <lineage>
        <taxon>Eukaryota</taxon>
        <taxon>Viridiplantae</taxon>
        <taxon>Streptophyta</taxon>
        <taxon>Embryophyta</taxon>
        <taxon>Tracheophyta</taxon>
        <taxon>Spermatophyta</taxon>
        <taxon>Magnoliopsida</taxon>
        <taxon>eudicotyledons</taxon>
        <taxon>Gunneridae</taxon>
        <taxon>Pentapetalae</taxon>
        <taxon>rosids</taxon>
        <taxon>malvids</taxon>
        <taxon>Brassicales</taxon>
        <taxon>Brassicaceae</taxon>
        <taxon>Brassiceae</taxon>
        <taxon>Brassica</taxon>
    </lineage>
</organism>
<feature type="region of interest" description="Disordered" evidence="2">
    <location>
        <begin position="279"/>
        <end position="319"/>
    </location>
</feature>
<sequence>ESPSRPMGDDIKFTWVIKNFSSLESKKSYSDQVVGSGCKWSLMAYPGENSKASTLCLAIWVNDGPNVRSGWSEHAKLSCTIVNKNPEKVSQMEETYCAERTKWGFRFISIIPLSELEDENGGFIVNGEVKIVVELEIFVLVKQTLNNTKLNDKGDLVDVNGFQVLPSQVTFARRIFEKHSDVALVLRAKNKHLRTACMNVLLCLIETLCLGPGELSSEDLVEADNALAYVKNAGFKVDWLEKKLTKVKENKKMVHIGETRMRELEEELKNLKQKSLESRLGDVSSYETSSDNNGGGYCKDGRREGEGYKSGGHGRGGGG</sequence>
<dbReference type="EMBL" id="JAGKQM010000003">
    <property type="protein sequence ID" value="KAH0935136.1"/>
    <property type="molecule type" value="Genomic_DNA"/>
</dbReference>
<dbReference type="CDD" id="cd00121">
    <property type="entry name" value="MATH"/>
    <property type="match status" value="1"/>
</dbReference>
<evidence type="ECO:0000313" key="4">
    <source>
        <dbReference type="EMBL" id="KAH0935136.1"/>
    </source>
</evidence>
<dbReference type="PROSITE" id="PS50144">
    <property type="entry name" value="MATH"/>
    <property type="match status" value="1"/>
</dbReference>
<dbReference type="PANTHER" id="PTHR46236:SF11">
    <property type="entry name" value="TRAF-LIKE SUPERFAMILY PROTEIN"/>
    <property type="match status" value="1"/>
</dbReference>
<dbReference type="InterPro" id="IPR002083">
    <property type="entry name" value="MATH/TRAF_dom"/>
</dbReference>
<keyword evidence="1" id="KW-0175">Coiled coil</keyword>
<evidence type="ECO:0000256" key="1">
    <source>
        <dbReference type="ARBA" id="ARBA00023054"/>
    </source>
</evidence>
<dbReference type="PANTHER" id="PTHR46236">
    <property type="entry name" value="TRAF-LIKE SUPERFAMILY PROTEIN"/>
    <property type="match status" value="1"/>
</dbReference>
<reference evidence="4 5" key="1">
    <citation type="submission" date="2021-05" db="EMBL/GenBank/DDBJ databases">
        <title>Genome Assembly of Synthetic Allotetraploid Brassica napus Reveals Homoeologous Exchanges between Subgenomes.</title>
        <authorList>
            <person name="Davis J.T."/>
        </authorList>
    </citation>
    <scope>NUCLEOTIDE SEQUENCE [LARGE SCALE GENOMIC DNA]</scope>
    <source>
        <strain evidence="5">cv. Da-Ae</strain>
        <tissue evidence="4">Seedling</tissue>
    </source>
</reference>
<protein>
    <recommendedName>
        <fullName evidence="3">MATH domain-containing protein</fullName>
    </recommendedName>
</protein>
<evidence type="ECO:0000256" key="2">
    <source>
        <dbReference type="SAM" id="MobiDB-lite"/>
    </source>
</evidence>
<dbReference type="Gene3D" id="2.60.210.10">
    <property type="entry name" value="Apoptosis, Tumor Necrosis Factor Receptor Associated Protein 2, Chain A"/>
    <property type="match status" value="1"/>
</dbReference>
<feature type="compositionally biased region" description="Gly residues" evidence="2">
    <location>
        <begin position="308"/>
        <end position="319"/>
    </location>
</feature>
<evidence type="ECO:0000259" key="3">
    <source>
        <dbReference type="PROSITE" id="PS50144"/>
    </source>
</evidence>